<protein>
    <recommendedName>
        <fullName evidence="4">NACHT domain-containing protein</fullName>
    </recommendedName>
</protein>
<keyword evidence="3" id="KW-1185">Reference proteome</keyword>
<dbReference type="Proteomes" id="UP000199013">
    <property type="component" value="Unassembled WGS sequence"/>
</dbReference>
<name>A0A1C3NZI9_9ACTN</name>
<sequence length="952" mass="105416">MDYDLTRLGNREFEHLTQALALKVLGPGVSVFGDGPDGGREATHTGRVRWAPDDRVSDWDGYVVIQAKFRNRPLGTTPDTRWFRATLKAELKRWADQESRRRKKGRLPQYLLLSTNIVLSGAEDGGVDAVDRLVGGYAQRLGLRGWHTWHYDKICRLLDGHADIRKAFSGLITPGDVLMLLADVLQGQASDLGEILTSHAIKEMLAEQWVRLGQAGHANNEKLALGRIAIDLPALRPHPEKLAVVNAAQYLLGRGDSVLRPSLIGQKHPHVVLVGGPGQGKTTLGQLVAQIYRIALLGETDRLGAEADNLLTTLRGSLADINLPVPNSRRWPVRVELATYADVVAGGSDVSLLRWIADRVSARATDRVTAGQLRGWLASWPWLLVLDGLDEVASPHAREHLMRHISDFLVDAARVDADLLIVATTRPQGYTGEFTDRLYEHLILAPLMPQAAIAYATRLADARYGDDIDLRDRVLRRVKRAADEPLTARLMRTPLQVTIMSLLLEQRARVPQDRSRLFDAYYETIYAREAAKRGPLARLLDEYRADVHALHERVGLELQVLAEADGEADASMPAERLRALAIARLMAEGHHEPDIHWLADDLVKAATHRLVLLIPKADHNIGFEVRSLQEFMAARAIVSGTDDIIIERLRLLAPSAHWRNTWLLAAGRTFIFREYLRTRAVSLLREIEAEDLLAIVIGAGAELAADMLDDDIAARTPQYRTLLAQHALELLQHPPNESLRQRALTLAGIATDPRLRALVIRALERAAVGSTVQRATAYVLLHTLQQRSDTLAAKARQLRATIQLDPVQALSLSTLTGSQRPANETEPQPHRGTAKSLGWFLRPHLHDNDLEPADKHALEKLLAELDHTKVSTVAGKPRTAVLPVRFTAADPEVLEQALTRPKVADTVAVAVSRIRLQDWAATGAVRHILAAWHQRRPIGPSLLEVTSAEPDT</sequence>
<accession>A0A1C3NZI9</accession>
<dbReference type="SUPFAM" id="SSF52540">
    <property type="entry name" value="P-loop containing nucleoside triphosphate hydrolases"/>
    <property type="match status" value="1"/>
</dbReference>
<feature type="compositionally biased region" description="Polar residues" evidence="1">
    <location>
        <begin position="814"/>
        <end position="826"/>
    </location>
</feature>
<dbReference type="EMBL" id="FLUV01001394">
    <property type="protein sequence ID" value="SBW22935.1"/>
    <property type="molecule type" value="Genomic_DNA"/>
</dbReference>
<evidence type="ECO:0000313" key="3">
    <source>
        <dbReference type="Proteomes" id="UP000199013"/>
    </source>
</evidence>
<reference evidence="3" key="1">
    <citation type="submission" date="2016-02" db="EMBL/GenBank/DDBJ databases">
        <authorList>
            <person name="Wibberg D."/>
        </authorList>
    </citation>
    <scope>NUCLEOTIDE SEQUENCE [LARGE SCALE GENOMIC DNA]</scope>
</reference>
<feature type="region of interest" description="Disordered" evidence="1">
    <location>
        <begin position="814"/>
        <end position="834"/>
    </location>
</feature>
<dbReference type="InterPro" id="IPR027417">
    <property type="entry name" value="P-loop_NTPase"/>
</dbReference>
<dbReference type="AlphaFoldDB" id="A0A1C3NZI9"/>
<dbReference type="Gene3D" id="3.40.50.300">
    <property type="entry name" value="P-loop containing nucleotide triphosphate hydrolases"/>
    <property type="match status" value="1"/>
</dbReference>
<gene>
    <name evidence="2" type="ORF">FDG2_3328</name>
</gene>
<evidence type="ECO:0000313" key="2">
    <source>
        <dbReference type="EMBL" id="SBW22935.1"/>
    </source>
</evidence>
<proteinExistence type="predicted"/>
<evidence type="ECO:0000256" key="1">
    <source>
        <dbReference type="SAM" id="MobiDB-lite"/>
    </source>
</evidence>
<organism evidence="2 3">
    <name type="scientific">Candidatus Protofrankia californiensis</name>
    <dbReference type="NCBI Taxonomy" id="1839754"/>
    <lineage>
        <taxon>Bacteria</taxon>
        <taxon>Bacillati</taxon>
        <taxon>Actinomycetota</taxon>
        <taxon>Actinomycetes</taxon>
        <taxon>Frankiales</taxon>
        <taxon>Frankiaceae</taxon>
        <taxon>Protofrankia</taxon>
    </lineage>
</organism>
<evidence type="ECO:0008006" key="4">
    <source>
        <dbReference type="Google" id="ProtNLM"/>
    </source>
</evidence>